<comment type="caution">
    <text evidence="5">The sequence shown here is derived from an EMBL/GenBank/DDBJ whole genome shotgun (WGS) entry which is preliminary data.</text>
</comment>
<dbReference type="EMBL" id="ASQP01000387">
    <property type="protein sequence ID" value="OMI35771.1"/>
    <property type="molecule type" value="Genomic_DNA"/>
</dbReference>
<proteinExistence type="predicted"/>
<keyword evidence="3" id="KW-0804">Transcription</keyword>
<dbReference type="InterPro" id="IPR046335">
    <property type="entry name" value="LacI/GalR-like_sensor"/>
</dbReference>
<evidence type="ECO:0000256" key="3">
    <source>
        <dbReference type="ARBA" id="ARBA00023163"/>
    </source>
</evidence>
<dbReference type="Gene3D" id="3.40.50.2300">
    <property type="match status" value="2"/>
</dbReference>
<dbReference type="PANTHER" id="PTHR30146">
    <property type="entry name" value="LACI-RELATED TRANSCRIPTIONAL REPRESSOR"/>
    <property type="match status" value="1"/>
</dbReference>
<evidence type="ECO:0000256" key="1">
    <source>
        <dbReference type="ARBA" id="ARBA00023015"/>
    </source>
</evidence>
<dbReference type="AlphaFoldDB" id="A0A1R1SBJ9"/>
<dbReference type="GO" id="GO:0000976">
    <property type="term" value="F:transcription cis-regulatory region binding"/>
    <property type="evidence" value="ECO:0007669"/>
    <property type="project" value="TreeGrafter"/>
</dbReference>
<dbReference type="Pfam" id="PF13377">
    <property type="entry name" value="Peripla_BP_3"/>
    <property type="match status" value="1"/>
</dbReference>
<reference evidence="5 6" key="1">
    <citation type="submission" date="2013-05" db="EMBL/GenBank/DDBJ databases">
        <title>Genome sequence of Streptomyces sparsogenes DSM 40356.</title>
        <authorList>
            <person name="Coyne S."/>
            <person name="Seebeck F.P."/>
        </authorList>
    </citation>
    <scope>NUCLEOTIDE SEQUENCE [LARGE SCALE GENOMIC DNA]</scope>
    <source>
        <strain evidence="5 6">DSM 40356</strain>
    </source>
</reference>
<feature type="domain" description="Transcriptional regulator LacI/GalR-like sensor" evidence="4">
    <location>
        <begin position="115"/>
        <end position="279"/>
    </location>
</feature>
<dbReference type="GO" id="GO:0003700">
    <property type="term" value="F:DNA-binding transcription factor activity"/>
    <property type="evidence" value="ECO:0007669"/>
    <property type="project" value="TreeGrafter"/>
</dbReference>
<dbReference type="InterPro" id="IPR028082">
    <property type="entry name" value="Peripla_BP_I"/>
</dbReference>
<evidence type="ECO:0000313" key="6">
    <source>
        <dbReference type="Proteomes" id="UP000186168"/>
    </source>
</evidence>
<dbReference type="STRING" id="67365.GCA_001704635_02438"/>
<keyword evidence="6" id="KW-1185">Reference proteome</keyword>
<dbReference type="Proteomes" id="UP000186168">
    <property type="component" value="Unassembled WGS sequence"/>
</dbReference>
<dbReference type="PANTHER" id="PTHR30146:SF153">
    <property type="entry name" value="LACTOSE OPERON REPRESSOR"/>
    <property type="match status" value="1"/>
</dbReference>
<protein>
    <submittedName>
        <fullName evidence="5">Transcriptional regulator</fullName>
    </submittedName>
</protein>
<organism evidence="5 6">
    <name type="scientific">Streptomyces sparsogenes DSM 40356</name>
    <dbReference type="NCBI Taxonomy" id="1331668"/>
    <lineage>
        <taxon>Bacteria</taxon>
        <taxon>Bacillati</taxon>
        <taxon>Actinomycetota</taxon>
        <taxon>Actinomycetes</taxon>
        <taxon>Kitasatosporales</taxon>
        <taxon>Streptomycetaceae</taxon>
        <taxon>Streptomyces</taxon>
    </lineage>
</organism>
<dbReference type="SUPFAM" id="SSF53822">
    <property type="entry name" value="Periplasmic binding protein-like I"/>
    <property type="match status" value="1"/>
</dbReference>
<evidence type="ECO:0000313" key="5">
    <source>
        <dbReference type="EMBL" id="OMI35771.1"/>
    </source>
</evidence>
<gene>
    <name evidence="5" type="ORF">SPAR_29451</name>
</gene>
<keyword evidence="1" id="KW-0805">Transcription regulation</keyword>
<accession>A0A1R1SBJ9</accession>
<dbReference type="GeneID" id="96747247"/>
<sequence>MTHADRRSRIIALVMPLRTDMYVPVRMEIAASVTTEARRHGYDILLVTDDEGPEGVRRASGPADGVILTDVVPGDPRIPALRARGTPAVLIGLPGDPRQLSCVDQDFAAAGALCADHLADLGHREVGFIGYGSDVHKRHAERTRAGFRERAEQRGVRFLYRPCEGTYDSTARTLTRILADRPGTTGFVVQNEAAIGPLLGLLRALGRSVPEDASVVALCPAQLAEQHTPALTTVSGSARELGRVAVGQMMRRLTAARRGEPPADERVLVTPTLTIRQSSQAKA</sequence>
<name>A0A1R1SBJ9_9ACTN</name>
<dbReference type="RefSeq" id="WP_076971305.1">
    <property type="nucleotide sequence ID" value="NZ_ASQP01000387.1"/>
</dbReference>
<keyword evidence="2" id="KW-0238">DNA-binding</keyword>
<evidence type="ECO:0000256" key="2">
    <source>
        <dbReference type="ARBA" id="ARBA00023125"/>
    </source>
</evidence>
<evidence type="ECO:0000259" key="4">
    <source>
        <dbReference type="Pfam" id="PF13377"/>
    </source>
</evidence>